<evidence type="ECO:0000256" key="3">
    <source>
        <dbReference type="SAM" id="SignalP"/>
    </source>
</evidence>
<comment type="caution">
    <text evidence="4">The sequence shown here is derived from an EMBL/GenBank/DDBJ whole genome shotgun (WGS) entry which is preliminary data.</text>
</comment>
<evidence type="ECO:0000313" key="4">
    <source>
        <dbReference type="EMBL" id="MFC4603840.1"/>
    </source>
</evidence>
<sequence length="790" mass="81515">MRTALRRFAVTTLTTLALAAAPLGLTAPSTATPTTPSTGAASSARDTQSQFVSLSIDSVAPNTVTTSSDPFVTVGGTVTNVGDRPVADVQVRLQRAPKVDAPAQLRTVLAADQEQFDTVGAFQSVAARLDVGRSATFTLTLPLRSATATSLEIAEPGVYPLLVNVNGTPEYGGAARLDDARFLLPVLGLPRDPSVDDSTDLAAAPIPPSTADPVAVTVLWPVADRPRIAAGVPGSTEEPVRLVDDDLATSLASGGRLEQLLAAAEFATADGVDRDHQLAQSLCLAVDPDLLVTVSGMTHGYLVVDDPADPTGAARSGTGQAAAGAWLDRLKALASRMCTTAVPFAQVDLAALQRIADPTLVARALTTPADIVDGTLGVTSLRGLTWPDAGVLDAEAAASLNGLGPTVLLAANAVADNTAPQKVPLTGGNNGGPLNAALFDVPTASALAAVGDTPQTPTFAPAGARIDLSGDSRTARLQDALGAVTWQSLSTRTMESRMASPDPRTLLVVPPQQWTVDGDEARTVLSTVSTMLRSGLATARSLPDVLSRNVTTPPFDLVYPEQAVRDGAPGPVQAAAAAAAPEIEAITATLVNDPQSALTPVRYTAPLNEDLLRALSTSGRRDRDQGPATAAADNRVAQVDLAMDRIYGAVTVLAPGGAYTLASEQSPLLLVARNDLPVGITVRLQISAPTAMTVTDIGDQQLPPRGSRALQVPAKVEGSGKMVVDVAMTTVNGRELGEPTAVSIRTNAYGRVLAIVTGCAGALLLLLAGRRLWHRFRGQPDRADEGYEPQ</sequence>
<proteinExistence type="predicted"/>
<keyword evidence="2" id="KW-0812">Transmembrane</keyword>
<keyword evidence="2" id="KW-0472">Membrane</keyword>
<name>A0ABV9FP76_9NOCA</name>
<protein>
    <submittedName>
        <fullName evidence="4">Glycoprotein</fullName>
    </submittedName>
</protein>
<feature type="chain" id="PRO_5046006309" evidence="3">
    <location>
        <begin position="32"/>
        <end position="790"/>
    </location>
</feature>
<dbReference type="EMBL" id="JBHSFO010000004">
    <property type="protein sequence ID" value="MFC4603840.1"/>
    <property type="molecule type" value="Genomic_DNA"/>
</dbReference>
<reference evidence="5" key="1">
    <citation type="journal article" date="2019" name="Int. J. Syst. Evol. Microbiol.">
        <title>The Global Catalogue of Microorganisms (GCM) 10K type strain sequencing project: providing services to taxonomists for standard genome sequencing and annotation.</title>
        <authorList>
            <consortium name="The Broad Institute Genomics Platform"/>
            <consortium name="The Broad Institute Genome Sequencing Center for Infectious Disease"/>
            <person name="Wu L."/>
            <person name="Ma J."/>
        </authorList>
    </citation>
    <scope>NUCLEOTIDE SEQUENCE [LARGE SCALE GENOMIC DNA]</scope>
    <source>
        <strain evidence="5">CCUG 54520</strain>
    </source>
</reference>
<keyword evidence="2" id="KW-1133">Transmembrane helix</keyword>
<gene>
    <name evidence="4" type="ORF">ACFO6S_09115</name>
</gene>
<evidence type="ECO:0000256" key="1">
    <source>
        <dbReference type="SAM" id="MobiDB-lite"/>
    </source>
</evidence>
<dbReference type="Proteomes" id="UP001595914">
    <property type="component" value="Unassembled WGS sequence"/>
</dbReference>
<organism evidence="4 5">
    <name type="scientific">Rhodococcus kronopolitis</name>
    <dbReference type="NCBI Taxonomy" id="1460226"/>
    <lineage>
        <taxon>Bacteria</taxon>
        <taxon>Bacillati</taxon>
        <taxon>Actinomycetota</taxon>
        <taxon>Actinomycetes</taxon>
        <taxon>Mycobacteriales</taxon>
        <taxon>Nocardiaceae</taxon>
        <taxon>Rhodococcus</taxon>
    </lineage>
</organism>
<feature type="signal peptide" evidence="3">
    <location>
        <begin position="1"/>
        <end position="31"/>
    </location>
</feature>
<evidence type="ECO:0000256" key="2">
    <source>
        <dbReference type="SAM" id="Phobius"/>
    </source>
</evidence>
<feature type="region of interest" description="Disordered" evidence="1">
    <location>
        <begin position="26"/>
        <end position="45"/>
    </location>
</feature>
<keyword evidence="3" id="KW-0732">Signal</keyword>
<accession>A0ABV9FP76</accession>
<keyword evidence="5" id="KW-1185">Reference proteome</keyword>
<dbReference type="RefSeq" id="WP_378416196.1">
    <property type="nucleotide sequence ID" value="NZ_JBHSFO010000004.1"/>
</dbReference>
<feature type="transmembrane region" description="Helical" evidence="2">
    <location>
        <begin position="748"/>
        <end position="768"/>
    </location>
</feature>
<evidence type="ECO:0000313" key="5">
    <source>
        <dbReference type="Proteomes" id="UP001595914"/>
    </source>
</evidence>